<reference evidence="1 2" key="1">
    <citation type="submission" date="2016-12" db="EMBL/GenBank/DDBJ databases">
        <title>Diversity of luminous bacteria.</title>
        <authorList>
            <person name="Yoshizawa S."/>
            <person name="Kogure K."/>
        </authorList>
    </citation>
    <scope>NUCLEOTIDE SEQUENCE [LARGE SCALE GENOMIC DNA]</scope>
    <source>
        <strain evidence="1 2">LC1-200</strain>
    </source>
</reference>
<gene>
    <name evidence="1" type="ORF">BTO08_19400</name>
</gene>
<dbReference type="EMBL" id="MSCJ01000003">
    <property type="protein sequence ID" value="PQJ62401.1"/>
    <property type="molecule type" value="Genomic_DNA"/>
</dbReference>
<sequence length="265" mass="30243">MSSELMLKLMCTRLRLCFDAYGVDAFDVPKFFKPGEFLRSDYLDDKSLIDAMTDEGITQLGNTFNINPEWLLGRSDNTTPPYNYHWYKSVGFVAQNLAKYSCCNQRPKVYFVAEYDKSNLSQDMANAAKRGLDGEHFNVGIVICRTIDVSGVQIPIYDVLGTGYWDYVKSRSHLKLLMLFCKKTGLDFSGVKLNHEKYNQLFEGQKLPAEIFNNIDKKSSWSIDGLLSEDPEINPEFEDLSMLLRDGASEAYDEHIHIHENAILA</sequence>
<dbReference type="RefSeq" id="WP_105062212.1">
    <property type="nucleotide sequence ID" value="NZ_MSCJ01000003.1"/>
</dbReference>
<dbReference type="OrthoDB" id="5643962at2"/>
<name>A0A2S7VLN6_PHOAN</name>
<evidence type="ECO:0000313" key="1">
    <source>
        <dbReference type="EMBL" id="PQJ62401.1"/>
    </source>
</evidence>
<dbReference type="Proteomes" id="UP000238730">
    <property type="component" value="Unassembled WGS sequence"/>
</dbReference>
<accession>A0A2S7VLN6</accession>
<organism evidence="1 2">
    <name type="scientific">Photobacterium angustum</name>
    <dbReference type="NCBI Taxonomy" id="661"/>
    <lineage>
        <taxon>Bacteria</taxon>
        <taxon>Pseudomonadati</taxon>
        <taxon>Pseudomonadota</taxon>
        <taxon>Gammaproteobacteria</taxon>
        <taxon>Vibrionales</taxon>
        <taxon>Vibrionaceae</taxon>
        <taxon>Photobacterium</taxon>
    </lineage>
</organism>
<protein>
    <submittedName>
        <fullName evidence="1">Uncharacterized protein</fullName>
    </submittedName>
</protein>
<evidence type="ECO:0000313" key="2">
    <source>
        <dbReference type="Proteomes" id="UP000238730"/>
    </source>
</evidence>
<proteinExistence type="predicted"/>
<comment type="caution">
    <text evidence="1">The sequence shown here is derived from an EMBL/GenBank/DDBJ whole genome shotgun (WGS) entry which is preliminary data.</text>
</comment>
<dbReference type="AlphaFoldDB" id="A0A2S7VLN6"/>